<feature type="non-terminal residue" evidence="5">
    <location>
        <position position="1"/>
    </location>
</feature>
<evidence type="ECO:0000256" key="1">
    <source>
        <dbReference type="ARBA" id="ARBA00004123"/>
    </source>
</evidence>
<name>A0A7D9JB64_PARCT</name>
<feature type="compositionally biased region" description="Basic and acidic residues" evidence="3">
    <location>
        <begin position="470"/>
        <end position="487"/>
    </location>
</feature>
<evidence type="ECO:0000313" key="5">
    <source>
        <dbReference type="EMBL" id="CAB4026145.1"/>
    </source>
</evidence>
<keyword evidence="6" id="KW-1185">Reference proteome</keyword>
<feature type="region of interest" description="Disordered" evidence="3">
    <location>
        <begin position="384"/>
        <end position="770"/>
    </location>
</feature>
<dbReference type="Gene3D" id="2.40.50.770">
    <property type="entry name" value="RecQ-mediated genome instability protein Rmi1, C-terminal domain"/>
    <property type="match status" value="1"/>
</dbReference>
<keyword evidence="2" id="KW-0539">Nucleus</keyword>
<feature type="compositionally biased region" description="Polar residues" evidence="3">
    <location>
        <begin position="561"/>
        <end position="579"/>
    </location>
</feature>
<feature type="compositionally biased region" description="Basic and acidic residues" evidence="3">
    <location>
        <begin position="745"/>
        <end position="756"/>
    </location>
</feature>
<comment type="caution">
    <text evidence="5">The sequence shown here is derived from an EMBL/GenBank/DDBJ whole genome shotgun (WGS) entry which is preliminary data.</text>
</comment>
<feature type="compositionally biased region" description="Basic and acidic residues" evidence="3">
    <location>
        <begin position="448"/>
        <end position="457"/>
    </location>
</feature>
<dbReference type="InterPro" id="IPR042470">
    <property type="entry name" value="RMI1_N_C_sf"/>
</dbReference>
<feature type="compositionally biased region" description="Basic and acidic residues" evidence="3">
    <location>
        <begin position="654"/>
        <end position="694"/>
    </location>
</feature>
<dbReference type="Proteomes" id="UP001152795">
    <property type="component" value="Unassembled WGS sequence"/>
</dbReference>
<dbReference type="PANTHER" id="PTHR13681">
    <property type="entry name" value="SURVIVAL OF MOTOR NEURON-RELATED-SPLICING FACTOR 30-RELATED"/>
    <property type="match status" value="1"/>
</dbReference>
<gene>
    <name evidence="5" type="ORF">PACLA_8A000025</name>
</gene>
<feature type="compositionally biased region" description="Low complexity" evidence="3">
    <location>
        <begin position="220"/>
        <end position="231"/>
    </location>
</feature>
<evidence type="ECO:0000256" key="3">
    <source>
        <dbReference type="SAM" id="MobiDB-lite"/>
    </source>
</evidence>
<dbReference type="Pfam" id="PF08585">
    <property type="entry name" value="RMI1_N_C"/>
    <property type="match status" value="1"/>
</dbReference>
<accession>A0A7D9JB64</accession>
<organism evidence="5 6">
    <name type="scientific">Paramuricea clavata</name>
    <name type="common">Red gorgonian</name>
    <name type="synonym">Violescent sea-whip</name>
    <dbReference type="NCBI Taxonomy" id="317549"/>
    <lineage>
        <taxon>Eukaryota</taxon>
        <taxon>Metazoa</taxon>
        <taxon>Cnidaria</taxon>
        <taxon>Anthozoa</taxon>
        <taxon>Octocorallia</taxon>
        <taxon>Malacalcyonacea</taxon>
        <taxon>Plexauridae</taxon>
        <taxon>Paramuricea</taxon>
    </lineage>
</organism>
<feature type="compositionally biased region" description="Basic residues" evidence="3">
    <location>
        <begin position="342"/>
        <end position="352"/>
    </location>
</feature>
<feature type="compositionally biased region" description="Basic and acidic residues" evidence="3">
    <location>
        <begin position="320"/>
        <end position="341"/>
    </location>
</feature>
<feature type="compositionally biased region" description="Polar residues" evidence="3">
    <location>
        <begin position="631"/>
        <end position="645"/>
    </location>
</feature>
<feature type="compositionally biased region" description="Polar residues" evidence="3">
    <location>
        <begin position="176"/>
        <end position="187"/>
    </location>
</feature>
<evidence type="ECO:0000256" key="2">
    <source>
        <dbReference type="ARBA" id="ARBA00023242"/>
    </source>
</evidence>
<comment type="subcellular location">
    <subcellularLocation>
        <location evidence="1">Nucleus</location>
    </subcellularLocation>
</comment>
<feature type="compositionally biased region" description="Basic and acidic residues" evidence="3">
    <location>
        <begin position="494"/>
        <end position="505"/>
    </location>
</feature>
<feature type="compositionally biased region" description="Polar residues" evidence="3">
    <location>
        <begin position="458"/>
        <end position="469"/>
    </location>
</feature>
<proteinExistence type="predicted"/>
<feature type="compositionally biased region" description="Basic and acidic residues" evidence="3">
    <location>
        <begin position="581"/>
        <end position="599"/>
    </location>
</feature>
<dbReference type="AlphaFoldDB" id="A0A7D9JB64"/>
<dbReference type="OrthoDB" id="434939at2759"/>
<dbReference type="InterPro" id="IPR013894">
    <property type="entry name" value="RMI1_OB"/>
</dbReference>
<feature type="compositionally biased region" description="Basic and acidic residues" evidence="3">
    <location>
        <begin position="232"/>
        <end position="250"/>
    </location>
</feature>
<sequence length="770" mass="87761">MAAEMNGEIQDFQAKLRKKGWNISTEGIEECMQELGQRDRTVENATKWALNCDLKEIGFKVLTEEVKRGQVKMVEGPLVLQIQKIRNISAPKANEESGAAPRLLKLQLTDGHTTCFALEHSLIQKLSLSTPPGTKIRLKGTVPLFCGFMLLEPRHVEVLGGKVEKLILKWETHKSVSQQRALPSNPSDDGPPLFIAFDPKTSNSHVKRISISKAVNQNTQDSVSSQESSSSQKDENKKAHAAFEHSRDQRIQTAKQGNERQSNPTKTGNNANRSLQVAGNQRRRADSSSDRDQRRVEKDLDVKPTGPKQEAFGHNQSNKYVRDAQFSDKNDGQQKYAEKNNHGRRSGFRKGGRHNDDSNDDYSTSRPSEGTLWDFLETKLPSKGYETENAKPKNSSVDYFEWGESNESRQPSSQRDGQYRNQRANQQQHDRPTLSTGGNLQRVGYQGIRDDHRKNQNVDHQPYQQGDQGRNNREVDNYRDKESDRSRYQPRGQQKHEHQTKDQHVHQHKKTRERPNQIQYSKEKEQGPEKKDDKHNDRRNDRPSRTERVDKQSKQPEIRHGNQSGKNDKVSGQQNNQMGDSYRKDYPKYDKADHKKSEGGDSTLKSTRVEDRTPNYRSKGHKGEKQGGVLTDQSNRGSKVEQNVRINRGGAGPDGKRSQQSREKQGEHDGRTPRGDVQQYRESRDVSNKKHENANKGAYNVSTKTKREHMNQTHQSNISVPIVEETQKRDSQIKSTPVPVGQSDSQKHRDQNERYGDGVPGGRGYESRKQ</sequence>
<feature type="compositionally biased region" description="Polar residues" evidence="3">
    <location>
        <begin position="408"/>
        <end position="439"/>
    </location>
</feature>
<feature type="domain" description="RecQ mediated genome instability protein 1 OB-fold" evidence="4">
    <location>
        <begin position="75"/>
        <end position="172"/>
    </location>
</feature>
<dbReference type="EMBL" id="CACRXK020014035">
    <property type="protein sequence ID" value="CAB4026145.1"/>
    <property type="molecule type" value="Genomic_DNA"/>
</dbReference>
<feature type="region of interest" description="Disordered" evidence="3">
    <location>
        <begin position="212"/>
        <end position="369"/>
    </location>
</feature>
<evidence type="ECO:0000259" key="4">
    <source>
        <dbReference type="Pfam" id="PF08585"/>
    </source>
</evidence>
<evidence type="ECO:0000313" key="6">
    <source>
        <dbReference type="Proteomes" id="UP001152795"/>
    </source>
</evidence>
<dbReference type="PANTHER" id="PTHR13681:SF24">
    <property type="entry name" value="TUDOR DOMAIN-CONTAINING PROTEIN 3"/>
    <property type="match status" value="1"/>
</dbReference>
<feature type="region of interest" description="Disordered" evidence="3">
    <location>
        <begin position="176"/>
        <end position="199"/>
    </location>
</feature>
<dbReference type="SMART" id="SM01161">
    <property type="entry name" value="DUF1767"/>
    <property type="match status" value="1"/>
</dbReference>
<feature type="compositionally biased region" description="Basic and acidic residues" evidence="3">
    <location>
        <begin position="521"/>
        <end position="560"/>
    </location>
</feature>
<reference evidence="5" key="1">
    <citation type="submission" date="2020-04" db="EMBL/GenBank/DDBJ databases">
        <authorList>
            <person name="Alioto T."/>
            <person name="Alioto T."/>
            <person name="Gomez Garrido J."/>
        </authorList>
    </citation>
    <scope>NUCLEOTIDE SEQUENCE</scope>
    <source>
        <strain evidence="5">A484AB</strain>
    </source>
</reference>
<dbReference type="GO" id="GO:0005634">
    <property type="term" value="C:nucleus"/>
    <property type="evidence" value="ECO:0007669"/>
    <property type="project" value="UniProtKB-SubCell"/>
</dbReference>
<protein>
    <recommendedName>
        <fullName evidence="4">RecQ mediated genome instability protein 1 OB-fold domain-containing protein</fullName>
    </recommendedName>
</protein>
<feature type="compositionally biased region" description="Basic and acidic residues" evidence="3">
    <location>
        <begin position="283"/>
        <end position="302"/>
    </location>
</feature>
<feature type="compositionally biased region" description="Polar residues" evidence="3">
    <location>
        <begin position="251"/>
        <end position="279"/>
    </location>
</feature>